<dbReference type="RefSeq" id="WP_072263423.1">
    <property type="nucleotide sequence ID" value="NZ_CZVV01000001.1"/>
</dbReference>
<dbReference type="InterPro" id="IPR013783">
    <property type="entry name" value="Ig-like_fold"/>
</dbReference>
<dbReference type="InterPro" id="IPR011990">
    <property type="entry name" value="TPR-like_helical_dom_sf"/>
</dbReference>
<evidence type="ECO:0000313" key="3">
    <source>
        <dbReference type="Proteomes" id="UP000243105"/>
    </source>
</evidence>
<dbReference type="SMART" id="SM00028">
    <property type="entry name" value="TPR"/>
    <property type="match status" value="3"/>
</dbReference>
<sequence>MKGFFKLTSTVTLGLLIVFALLSLTSCKKQPSGPSETIYISVSPSSLNFGYVPVNQSKDMPFVIKNGNNSTGRLTGALNVSGNGFSLQGATQFNLSPGESLSVYVRFAPASDGAFAGALSITHNATNLSSPLTIQLNGNGDATINQIVSLIQSGWQSFSNKNYNDAFAKFDQAVSLARTNSRYDSLQAEAECGRGWSRAYNREFQLAKNDLLSALAHQSASQNVTLNSKAGLAFVHHALNEFSSAIQRALEVLNANPNYVFVYDNRVYHKRLRLVLAQSYYTLGDFQNAASQLDIIDPAGAPHSTDPTVLLRQIQEMWSRL</sequence>
<dbReference type="PROSITE" id="PS51257">
    <property type="entry name" value="PROKAR_LIPOPROTEIN"/>
    <property type="match status" value="1"/>
</dbReference>
<dbReference type="EMBL" id="CZVV01000001">
    <property type="protein sequence ID" value="CUS95842.1"/>
    <property type="molecule type" value="Genomic_DNA"/>
</dbReference>
<dbReference type="InterPro" id="IPR054090">
    <property type="entry name" value="Cep192_Spd-2-like_dom"/>
</dbReference>
<reference evidence="2 3" key="1">
    <citation type="submission" date="2015-11" db="EMBL/GenBank/DDBJ databases">
        <authorList>
            <person name="Varghese N."/>
        </authorList>
    </citation>
    <scope>NUCLEOTIDE SEQUENCE [LARGE SCALE GENOMIC DNA]</scope>
    <source>
        <strain evidence="2 3">JGI-25</strain>
    </source>
</reference>
<dbReference type="InterPro" id="IPR019734">
    <property type="entry name" value="TPR_rpt"/>
</dbReference>
<dbReference type="AlphaFoldDB" id="A0A916PHS8"/>
<evidence type="ECO:0000259" key="1">
    <source>
        <dbReference type="Pfam" id="PF22073"/>
    </source>
</evidence>
<feature type="domain" description="Cep192/Spd-2-like" evidence="1">
    <location>
        <begin position="38"/>
        <end position="140"/>
    </location>
</feature>
<dbReference type="NCBIfam" id="NF012200">
    <property type="entry name" value="choice_anch_D"/>
    <property type="match status" value="1"/>
</dbReference>
<dbReference type="Gene3D" id="2.60.40.10">
    <property type="entry name" value="Immunoglobulins"/>
    <property type="match status" value="1"/>
</dbReference>
<name>A0A916PHS8_KRYT1</name>
<protein>
    <submittedName>
        <fullName evidence="2">Abnormal spindle-like microcephaly-assoc'd, ASPM-SPD-2-Hydin</fullName>
    </submittedName>
</protein>
<dbReference type="Gene3D" id="1.25.40.10">
    <property type="entry name" value="Tetratricopeptide repeat domain"/>
    <property type="match status" value="1"/>
</dbReference>
<evidence type="ECO:0000313" key="2">
    <source>
        <dbReference type="EMBL" id="CUS95842.1"/>
    </source>
</evidence>
<dbReference type="Pfam" id="PF22073">
    <property type="entry name" value="Cep192_D4"/>
    <property type="match status" value="1"/>
</dbReference>
<comment type="caution">
    <text evidence="2">The sequence shown here is derived from an EMBL/GenBank/DDBJ whole genome shotgun (WGS) entry which is preliminary data.</text>
</comment>
<dbReference type="SUPFAM" id="SSF48452">
    <property type="entry name" value="TPR-like"/>
    <property type="match status" value="1"/>
</dbReference>
<proteinExistence type="predicted"/>
<dbReference type="Proteomes" id="UP000243105">
    <property type="component" value="Unassembled WGS sequence"/>
</dbReference>
<organism evidence="2 3">
    <name type="scientific">Kryptobacter tengchongensis</name>
    <dbReference type="NCBI Taxonomy" id="1643429"/>
    <lineage>
        <taxon>Bacteria</taxon>
        <taxon>Pseudomonadati</taxon>
        <taxon>Candidatus Kryptoniota</taxon>
        <taxon>Candidatus Kryptobacter</taxon>
    </lineage>
</organism>
<accession>A0A916PHS8</accession>
<gene>
    <name evidence="2" type="ORF">JGI25_00010</name>
</gene>